<evidence type="ECO:0000256" key="1">
    <source>
        <dbReference type="SAM" id="MobiDB-lite"/>
    </source>
</evidence>
<organism evidence="3 4">
    <name type="scientific">Nocardioides salarius</name>
    <dbReference type="NCBI Taxonomy" id="374513"/>
    <lineage>
        <taxon>Bacteria</taxon>
        <taxon>Bacillati</taxon>
        <taxon>Actinomycetota</taxon>
        <taxon>Actinomycetes</taxon>
        <taxon>Propionibacteriales</taxon>
        <taxon>Nocardioidaceae</taxon>
        <taxon>Nocardioides</taxon>
    </lineage>
</organism>
<dbReference type="InterPro" id="IPR003474">
    <property type="entry name" value="Glcn_transporter"/>
</dbReference>
<evidence type="ECO:0000313" key="4">
    <source>
        <dbReference type="Proteomes" id="UP000732378"/>
    </source>
</evidence>
<dbReference type="Proteomes" id="UP000732378">
    <property type="component" value="Unassembled WGS sequence"/>
</dbReference>
<feature type="transmembrane region" description="Helical" evidence="2">
    <location>
        <begin position="35"/>
        <end position="57"/>
    </location>
</feature>
<evidence type="ECO:0000256" key="2">
    <source>
        <dbReference type="SAM" id="Phobius"/>
    </source>
</evidence>
<reference evidence="3 4" key="1">
    <citation type="submission" date="2021-01" db="EMBL/GenBank/DDBJ databases">
        <title>Sequencing the genomes of 1000 actinobacteria strains.</title>
        <authorList>
            <person name="Klenk H.-P."/>
        </authorList>
    </citation>
    <scope>NUCLEOTIDE SEQUENCE [LARGE SCALE GENOMIC DNA]</scope>
    <source>
        <strain evidence="3 4">DSM 18239</strain>
    </source>
</reference>
<comment type="caution">
    <text evidence="3">The sequence shown here is derived from an EMBL/GenBank/DDBJ whole genome shotgun (WGS) entry which is preliminary data.</text>
</comment>
<feature type="transmembrane region" description="Helical" evidence="2">
    <location>
        <begin position="147"/>
        <end position="165"/>
    </location>
</feature>
<protein>
    <submittedName>
        <fullName evidence="3">GntP family gluconate:H+ symporter</fullName>
    </submittedName>
</protein>
<feature type="transmembrane region" description="Helical" evidence="2">
    <location>
        <begin position="110"/>
        <end position="135"/>
    </location>
</feature>
<feature type="transmembrane region" description="Helical" evidence="2">
    <location>
        <begin position="334"/>
        <end position="359"/>
    </location>
</feature>
<dbReference type="PANTHER" id="PTHR30354">
    <property type="entry name" value="GNT FAMILY GLUCONATE TRANSPORTER"/>
    <property type="match status" value="1"/>
</dbReference>
<feature type="transmembrane region" description="Helical" evidence="2">
    <location>
        <begin position="302"/>
        <end position="322"/>
    </location>
</feature>
<gene>
    <name evidence="3" type="ORF">JOE61_001008</name>
</gene>
<keyword evidence="4" id="KW-1185">Reference proteome</keyword>
<feature type="transmembrane region" description="Helical" evidence="2">
    <location>
        <begin position="379"/>
        <end position="408"/>
    </location>
</feature>
<keyword evidence="2" id="KW-0472">Membrane</keyword>
<feature type="transmembrane region" description="Helical" evidence="2">
    <location>
        <begin position="185"/>
        <end position="204"/>
    </location>
</feature>
<dbReference type="RefSeq" id="WP_193669143.1">
    <property type="nucleotide sequence ID" value="NZ_JACDTV010000007.1"/>
</dbReference>
<feature type="transmembrane region" description="Helical" evidence="2">
    <location>
        <begin position="264"/>
        <end position="290"/>
    </location>
</feature>
<feature type="transmembrane region" description="Helical" evidence="2">
    <location>
        <begin position="420"/>
        <end position="437"/>
    </location>
</feature>
<dbReference type="PIRSF" id="PIRSF002746">
    <property type="entry name" value="Gluconate_transporter"/>
    <property type="match status" value="1"/>
</dbReference>
<dbReference type="EMBL" id="JAFBBZ010000001">
    <property type="protein sequence ID" value="MBM7507194.1"/>
    <property type="molecule type" value="Genomic_DNA"/>
</dbReference>
<dbReference type="PANTHER" id="PTHR30354:SF25">
    <property type="entry name" value="INNER MEMBRANE PERMEASE YGBN"/>
    <property type="match status" value="1"/>
</dbReference>
<accession>A0ABS2M7M9</accession>
<name>A0ABS2M7M9_9ACTN</name>
<feature type="transmembrane region" description="Helical" evidence="2">
    <location>
        <begin position="12"/>
        <end position="29"/>
    </location>
</feature>
<dbReference type="Pfam" id="PF02447">
    <property type="entry name" value="GntP_permease"/>
    <property type="match status" value="1"/>
</dbReference>
<dbReference type="NCBIfam" id="TIGR00791">
    <property type="entry name" value="gntP"/>
    <property type="match status" value="1"/>
</dbReference>
<evidence type="ECO:0000313" key="3">
    <source>
        <dbReference type="EMBL" id="MBM7507194.1"/>
    </source>
</evidence>
<sequence length="486" mass="49105">MEAIAPAHGTATLLLIAAAAVAVLLFLIMKVRLHAFIALVLVSLLTAVAAGIPLALVPTALTSGFGSTLASVALLVGFGVMLGRLLEITGGAQVLADTLINRFGEERAPFALGVAALLFGFPIFFDAGLVVFLPIIITVARRFGGSVLYYALPAAGAFAAMHAIVPPHPGPVAAGTVLGGDIGVVLLVGLPVAVLSWYVGVYLVSRWLGARIDVPLPDLLLGPVNGGRDAGSEAGTGTDGSTGTTTTTATTASTTVAPPAFSTVLGLLLVPLVLIALNTVLTTLVTAGTIDEGNSLVEGLQLVGQTPVALLITLLLAIATIGRRGRTLSETTHVLDEALGPICSIILITGAGGMFGGVLRASGIGEALTSSLSDLGMPLLLQAFLIATALRVAQGSATVALTTAAGLIASQAAGLHDVRVALLVIAVAAGATVLSHVNDSGFWLVSRFFGMDEKTTLKTWTVMETTLGLSAFAAAAVLWPLSGLLL</sequence>
<proteinExistence type="predicted"/>
<keyword evidence="2" id="KW-1133">Transmembrane helix</keyword>
<feature type="transmembrane region" description="Helical" evidence="2">
    <location>
        <begin position="457"/>
        <end position="481"/>
    </location>
</feature>
<keyword evidence="2" id="KW-0812">Transmembrane</keyword>
<feature type="region of interest" description="Disordered" evidence="1">
    <location>
        <begin position="230"/>
        <end position="251"/>
    </location>
</feature>
<feature type="transmembrane region" description="Helical" evidence="2">
    <location>
        <begin position="69"/>
        <end position="90"/>
    </location>
</feature>